<keyword evidence="1" id="KW-1133">Transmembrane helix</keyword>
<dbReference type="SMART" id="SM00327">
    <property type="entry name" value="VWA"/>
    <property type="match status" value="1"/>
</dbReference>
<dbReference type="NCBIfam" id="TIGR03788">
    <property type="entry name" value="marine_srt_targ"/>
    <property type="match status" value="1"/>
</dbReference>
<dbReference type="InterPro" id="IPR013694">
    <property type="entry name" value="VIT"/>
</dbReference>
<accession>A0A809S7L2</accession>
<feature type="domain" description="VWFA" evidence="2">
    <location>
        <begin position="349"/>
        <end position="519"/>
    </location>
</feature>
<dbReference type="Pfam" id="PF08487">
    <property type="entry name" value="VIT"/>
    <property type="match status" value="1"/>
</dbReference>
<dbReference type="SMART" id="SM00609">
    <property type="entry name" value="VIT"/>
    <property type="match status" value="1"/>
</dbReference>
<dbReference type="AlphaFoldDB" id="A0A809S7L2"/>
<keyword evidence="1" id="KW-0472">Membrane</keyword>
<keyword evidence="1" id="KW-0812">Transmembrane</keyword>
<gene>
    <name evidence="4" type="ORF">DSYM_30500</name>
</gene>
<dbReference type="KEGG" id="ddz:DSYM_30500"/>
<dbReference type="Gene3D" id="3.40.50.410">
    <property type="entry name" value="von Willebrand factor, type A domain"/>
    <property type="match status" value="1"/>
</dbReference>
<dbReference type="InterPro" id="IPR036465">
    <property type="entry name" value="vWFA_dom_sf"/>
</dbReference>
<feature type="transmembrane region" description="Helical" evidence="1">
    <location>
        <begin position="680"/>
        <end position="700"/>
    </location>
</feature>
<dbReference type="PROSITE" id="PS50234">
    <property type="entry name" value="VWFA"/>
    <property type="match status" value="1"/>
</dbReference>
<protein>
    <submittedName>
        <fullName evidence="4">Marine proteobacterial sortase target protein</fullName>
    </submittedName>
</protein>
<dbReference type="PANTHER" id="PTHR45737:SF6">
    <property type="entry name" value="VON WILLEBRAND FACTOR A DOMAIN-CONTAINING PROTEIN 5A"/>
    <property type="match status" value="1"/>
</dbReference>
<feature type="transmembrane region" description="Helical" evidence="1">
    <location>
        <begin position="19"/>
        <end position="45"/>
    </location>
</feature>
<sequence>MNTLTAVISGRRKLMLVELVAKVVLAFAIGLATSIALAGIVLLLAHDAQAAELQAMKPKEVQQGTLLLKSEGATLAVPAVATDAEIKVSGIVARAVVKQTYRNPYDTWFEGLYVFPLPENAAVDHLRMKVGDRIIEGDIQERQAARAQYEQAKSSGRRAALVEQERPNLFTTSVANIPPRGEIVVEIEYQQTLRYDSGSFSLRFPMVVGPRYIPGAPAEGQGAGKGWSPNTDQVPDASRITPPVLDPAKHAPTNPVRLKVVLDAGVPLARVDSPYHAIVQRETEGGGGIVELAEGSVPANKDFELTWTPAASHAPQAALFTEQLGDKRYALLMVMPPAKEVAAARLPREVVFVIDTSGSMSGSSIAQARDALELAIARLSERDSFNVVEFNSYAKALYDDARPASAANRDNAVRWVRRLQAQGGTEMALALNLALNGRENPGRVRQVIFLTDGAVGNEDGLFKLIRDKLGDSRLFTVGIGSAPNSHFMSKAAQTGRGSFTYIGKIEEVKEKMGQLFAKLESPVLKGVDIAWPGAVEAWPKRVPDLYLGEPIVVSAEFDKLDGDIKLSGLRGDTPWSATLPVATAREGRGMGVLWAREKIASLIDSQRDGAKEEDVRDAVVEVALAHHLVSKYTSLVAVDKTPVRPKEDELQSGAIPTNLPEGWEYGKVFGELPQGATDSLWNLLAGCLTLLLAIGLTITARRTPVALRRA</sequence>
<evidence type="ECO:0000313" key="5">
    <source>
        <dbReference type="Proteomes" id="UP000662914"/>
    </source>
</evidence>
<evidence type="ECO:0000256" key="1">
    <source>
        <dbReference type="SAM" id="Phobius"/>
    </source>
</evidence>
<reference evidence="4" key="1">
    <citation type="journal article" name="DNA Res.">
        <title>The physiological potential of anammox bacteria as revealed by their core genome structure.</title>
        <authorList>
            <person name="Okubo T."/>
            <person name="Toyoda A."/>
            <person name="Fukuhara K."/>
            <person name="Uchiyama I."/>
            <person name="Harigaya Y."/>
            <person name="Kuroiwa M."/>
            <person name="Suzuki T."/>
            <person name="Murakami Y."/>
            <person name="Suwa Y."/>
            <person name="Takami H."/>
        </authorList>
    </citation>
    <scope>NUCLEOTIDE SEQUENCE</scope>
    <source>
        <strain evidence="4">317325-3</strain>
    </source>
</reference>
<dbReference type="InterPro" id="IPR022440">
    <property type="entry name" value="CHP03788"/>
</dbReference>
<evidence type="ECO:0000259" key="2">
    <source>
        <dbReference type="PROSITE" id="PS50234"/>
    </source>
</evidence>
<evidence type="ECO:0000259" key="3">
    <source>
        <dbReference type="PROSITE" id="PS51468"/>
    </source>
</evidence>
<dbReference type="Proteomes" id="UP000662914">
    <property type="component" value="Chromosome"/>
</dbReference>
<dbReference type="PROSITE" id="PS51468">
    <property type="entry name" value="VIT"/>
    <property type="match status" value="1"/>
</dbReference>
<dbReference type="EMBL" id="AP021857">
    <property type="protein sequence ID" value="BBO22351.1"/>
    <property type="molecule type" value="Genomic_DNA"/>
</dbReference>
<dbReference type="Pfam" id="PF13768">
    <property type="entry name" value="VWA_3"/>
    <property type="match status" value="1"/>
</dbReference>
<dbReference type="PANTHER" id="PTHR45737">
    <property type="entry name" value="VON WILLEBRAND FACTOR A DOMAIN-CONTAINING PROTEIN 5A"/>
    <property type="match status" value="1"/>
</dbReference>
<feature type="domain" description="VIT" evidence="3">
    <location>
        <begin position="63"/>
        <end position="191"/>
    </location>
</feature>
<dbReference type="SUPFAM" id="SSF53300">
    <property type="entry name" value="vWA-like"/>
    <property type="match status" value="1"/>
</dbReference>
<organism evidence="4 5">
    <name type="scientific">Candidatus Desulfobacillus denitrificans</name>
    <dbReference type="NCBI Taxonomy" id="2608985"/>
    <lineage>
        <taxon>Bacteria</taxon>
        <taxon>Pseudomonadati</taxon>
        <taxon>Pseudomonadota</taxon>
        <taxon>Betaproteobacteria</taxon>
        <taxon>Candidatus Desulfobacillus</taxon>
    </lineage>
</organism>
<dbReference type="InterPro" id="IPR002035">
    <property type="entry name" value="VWF_A"/>
</dbReference>
<proteinExistence type="predicted"/>
<evidence type="ECO:0000313" key="4">
    <source>
        <dbReference type="EMBL" id="BBO22351.1"/>
    </source>
</evidence>
<name>A0A809S7L2_9PROT</name>